<protein>
    <recommendedName>
        <fullName evidence="3">DUF4154 domain-containing protein</fullName>
    </recommendedName>
</protein>
<accession>A0A2S5KTJ6</accession>
<comment type="caution">
    <text evidence="1">The sequence shown here is derived from an EMBL/GenBank/DDBJ whole genome shotgun (WGS) entry which is preliminary data.</text>
</comment>
<dbReference type="AlphaFoldDB" id="A0A2S5KTJ6"/>
<name>A0A2S5KTJ6_9PROT</name>
<reference evidence="1 2" key="1">
    <citation type="submission" date="2018-02" db="EMBL/GenBank/DDBJ databases">
        <title>novel marine gammaproteobacteria from coastal saline agro ecosystem.</title>
        <authorList>
            <person name="Krishnan R."/>
            <person name="Ramesh Kumar N."/>
        </authorList>
    </citation>
    <scope>NUCLEOTIDE SEQUENCE [LARGE SCALE GENOMIC DNA]</scope>
    <source>
        <strain evidence="1 2">228</strain>
    </source>
</reference>
<evidence type="ECO:0000313" key="1">
    <source>
        <dbReference type="EMBL" id="PPC78080.1"/>
    </source>
</evidence>
<evidence type="ECO:0000313" key="2">
    <source>
        <dbReference type="Proteomes" id="UP000238196"/>
    </source>
</evidence>
<sequence length="210" mass="22896">MRSTVSLAARVHAASTTAACISKPNTGSEGVTMKWLLALCLILALPWLPAQASDLEQSIKAAFLYKFCDYVEWPADALPVEDSPIVIGILSSNNDMAQRVRQAVEGHRIGSHPIQVSLVPAHRLPAPLHVLFVGPQDRMTDDLQRQLLGKPVLVVTDGLDEDDGPAGIINFRLENNRVRFDISLTAARASNLRISSRLLALAYQIRGTAR</sequence>
<dbReference type="OrthoDB" id="277577at2"/>
<dbReference type="EMBL" id="PRLP01000021">
    <property type="protein sequence ID" value="PPC78080.1"/>
    <property type="molecule type" value="Genomic_DNA"/>
</dbReference>
<dbReference type="Proteomes" id="UP000238196">
    <property type="component" value="Unassembled WGS sequence"/>
</dbReference>
<gene>
    <name evidence="1" type="ORF">C4K68_07465</name>
</gene>
<dbReference type="Pfam" id="PF13689">
    <property type="entry name" value="DUF4154"/>
    <property type="match status" value="1"/>
</dbReference>
<organism evidence="1 2">
    <name type="scientific">Proteobacteria bacterium 228</name>
    <dbReference type="NCBI Taxonomy" id="2083153"/>
    <lineage>
        <taxon>Bacteria</taxon>
        <taxon>Pseudomonadati</taxon>
        <taxon>Pseudomonadota</taxon>
    </lineage>
</organism>
<dbReference type="InterPro" id="IPR025293">
    <property type="entry name" value="YfiR/HmsC-like"/>
</dbReference>
<proteinExistence type="predicted"/>
<evidence type="ECO:0008006" key="3">
    <source>
        <dbReference type="Google" id="ProtNLM"/>
    </source>
</evidence>